<dbReference type="AlphaFoldDB" id="A0A1L9U5U1"/>
<proteinExistence type="predicted"/>
<protein>
    <submittedName>
        <fullName evidence="1">Uncharacterized protein</fullName>
    </submittedName>
</protein>
<organism evidence="1 2">
    <name type="scientific">Aspergillus brasiliensis (strain CBS 101740 / IMI 381727 / IBT 21946)</name>
    <dbReference type="NCBI Taxonomy" id="767769"/>
    <lineage>
        <taxon>Eukaryota</taxon>
        <taxon>Fungi</taxon>
        <taxon>Dikarya</taxon>
        <taxon>Ascomycota</taxon>
        <taxon>Pezizomycotina</taxon>
        <taxon>Eurotiomycetes</taxon>
        <taxon>Eurotiomycetidae</taxon>
        <taxon>Eurotiales</taxon>
        <taxon>Aspergillaceae</taxon>
        <taxon>Aspergillus</taxon>
        <taxon>Aspergillus subgen. Circumdati</taxon>
    </lineage>
</organism>
<name>A0A1L9U5U1_ASPBC</name>
<evidence type="ECO:0000313" key="1">
    <source>
        <dbReference type="EMBL" id="OJJ67050.1"/>
    </source>
</evidence>
<dbReference type="GeneID" id="93575712"/>
<dbReference type="VEuPathDB" id="FungiDB:ASPBRDRAFT_34364"/>
<accession>A0A1L9U5U1</accession>
<sequence length="114" mass="12668">MPQNAMSDSRELVIWPISKPSPAVKQLISHFFALVDTNSQDVGQVLADEIFTQDGVFITANAMFQGVAGKTPTGPFLGCFKMFTKLAFRDTAFQRGCLDYSENPKAYNLEVLRE</sequence>
<reference evidence="2" key="1">
    <citation type="journal article" date="2017" name="Genome Biol.">
        <title>Comparative genomics reveals high biological diversity and specific adaptations in the industrially and medically important fungal genus Aspergillus.</title>
        <authorList>
            <person name="de Vries R.P."/>
            <person name="Riley R."/>
            <person name="Wiebenga A."/>
            <person name="Aguilar-Osorio G."/>
            <person name="Amillis S."/>
            <person name="Uchima C.A."/>
            <person name="Anderluh G."/>
            <person name="Asadollahi M."/>
            <person name="Askin M."/>
            <person name="Barry K."/>
            <person name="Battaglia E."/>
            <person name="Bayram O."/>
            <person name="Benocci T."/>
            <person name="Braus-Stromeyer S.A."/>
            <person name="Caldana C."/>
            <person name="Canovas D."/>
            <person name="Cerqueira G.C."/>
            <person name="Chen F."/>
            <person name="Chen W."/>
            <person name="Choi C."/>
            <person name="Clum A."/>
            <person name="Dos Santos R.A."/>
            <person name="Damasio A.R."/>
            <person name="Diallinas G."/>
            <person name="Emri T."/>
            <person name="Fekete E."/>
            <person name="Flipphi M."/>
            <person name="Freyberg S."/>
            <person name="Gallo A."/>
            <person name="Gournas C."/>
            <person name="Habgood R."/>
            <person name="Hainaut M."/>
            <person name="Harispe M.L."/>
            <person name="Henrissat B."/>
            <person name="Hilden K.S."/>
            <person name="Hope R."/>
            <person name="Hossain A."/>
            <person name="Karabika E."/>
            <person name="Karaffa L."/>
            <person name="Karanyi Z."/>
            <person name="Krasevec N."/>
            <person name="Kuo A."/>
            <person name="Kusch H."/>
            <person name="LaButti K."/>
            <person name="Lagendijk E.L."/>
            <person name="Lapidus A."/>
            <person name="Levasseur A."/>
            <person name="Lindquist E."/>
            <person name="Lipzen A."/>
            <person name="Logrieco A.F."/>
            <person name="MacCabe A."/>
            <person name="Maekelae M.R."/>
            <person name="Malavazi I."/>
            <person name="Melin P."/>
            <person name="Meyer V."/>
            <person name="Mielnichuk N."/>
            <person name="Miskei M."/>
            <person name="Molnar A.P."/>
            <person name="Mule G."/>
            <person name="Ngan C.Y."/>
            <person name="Orejas M."/>
            <person name="Orosz E."/>
            <person name="Ouedraogo J.P."/>
            <person name="Overkamp K.M."/>
            <person name="Park H.-S."/>
            <person name="Perrone G."/>
            <person name="Piumi F."/>
            <person name="Punt P.J."/>
            <person name="Ram A.F."/>
            <person name="Ramon A."/>
            <person name="Rauscher S."/>
            <person name="Record E."/>
            <person name="Riano-Pachon D.M."/>
            <person name="Robert V."/>
            <person name="Roehrig J."/>
            <person name="Ruller R."/>
            <person name="Salamov A."/>
            <person name="Salih N.S."/>
            <person name="Samson R.A."/>
            <person name="Sandor E."/>
            <person name="Sanguinetti M."/>
            <person name="Schuetze T."/>
            <person name="Sepcic K."/>
            <person name="Shelest E."/>
            <person name="Sherlock G."/>
            <person name="Sophianopoulou V."/>
            <person name="Squina F.M."/>
            <person name="Sun H."/>
            <person name="Susca A."/>
            <person name="Todd R.B."/>
            <person name="Tsang A."/>
            <person name="Unkles S.E."/>
            <person name="van de Wiele N."/>
            <person name="van Rossen-Uffink D."/>
            <person name="Oliveira J.V."/>
            <person name="Vesth T.C."/>
            <person name="Visser J."/>
            <person name="Yu J.-H."/>
            <person name="Zhou M."/>
            <person name="Andersen M.R."/>
            <person name="Archer D.B."/>
            <person name="Baker S.E."/>
            <person name="Benoit I."/>
            <person name="Brakhage A.A."/>
            <person name="Braus G.H."/>
            <person name="Fischer R."/>
            <person name="Frisvad J.C."/>
            <person name="Goldman G.H."/>
            <person name="Houbraken J."/>
            <person name="Oakley B."/>
            <person name="Pocsi I."/>
            <person name="Scazzocchio C."/>
            <person name="Seiboth B."/>
            <person name="vanKuyk P.A."/>
            <person name="Wortman J."/>
            <person name="Dyer P.S."/>
            <person name="Grigoriev I.V."/>
        </authorList>
    </citation>
    <scope>NUCLEOTIDE SEQUENCE [LARGE SCALE GENOMIC DNA]</scope>
    <source>
        <strain evidence="2">CBS 101740 / IMI 381727 / IBT 21946</strain>
    </source>
</reference>
<dbReference type="EMBL" id="KV878695">
    <property type="protein sequence ID" value="OJJ67050.1"/>
    <property type="molecule type" value="Genomic_DNA"/>
</dbReference>
<gene>
    <name evidence="1" type="ORF">ASPBRDRAFT_34364</name>
</gene>
<dbReference type="Proteomes" id="UP000184499">
    <property type="component" value="Unassembled WGS sequence"/>
</dbReference>
<dbReference type="OrthoDB" id="3468019at2759"/>
<evidence type="ECO:0000313" key="2">
    <source>
        <dbReference type="Proteomes" id="UP000184499"/>
    </source>
</evidence>
<dbReference type="RefSeq" id="XP_067474299.1">
    <property type="nucleotide sequence ID" value="XM_067623224.1"/>
</dbReference>
<keyword evidence="2" id="KW-1185">Reference proteome</keyword>